<dbReference type="EMBL" id="NZBD01000012">
    <property type="protein sequence ID" value="MAG18202.1"/>
    <property type="molecule type" value="Genomic_DNA"/>
</dbReference>
<feature type="transmembrane region" description="Helical" evidence="1">
    <location>
        <begin position="7"/>
        <end position="25"/>
    </location>
</feature>
<keyword evidence="1" id="KW-0472">Membrane</keyword>
<protein>
    <submittedName>
        <fullName evidence="2">Uncharacterized protein</fullName>
    </submittedName>
</protein>
<dbReference type="Proteomes" id="UP000226712">
    <property type="component" value="Unassembled WGS sequence"/>
</dbReference>
<gene>
    <name evidence="2" type="ORF">CL944_01875</name>
</gene>
<evidence type="ECO:0000256" key="1">
    <source>
        <dbReference type="SAM" id="Phobius"/>
    </source>
</evidence>
<keyword evidence="1" id="KW-0812">Transmembrane</keyword>
<keyword evidence="1" id="KW-1133">Transmembrane helix</keyword>
<sequence length="195" mass="20314">MANFKKQLPLIVVIILATAFLGAIINNGQTKEGVGGGGGGFTGTVAVQDLIGTKSVPTQGATSTSAQESGCDGCRKTTSTEVIFLENADTVTLGFQMDATTTDSSLGWYFETSNAADCQVDGPWAIRTTSTEMLGADFQQSPGNTTPTDSLTPGVKGRMVWEQTISGINASCLKLTTYFASSTDDSSIWVSASLK</sequence>
<reference evidence="3" key="1">
    <citation type="submission" date="2017-09" db="EMBL/GenBank/DDBJ databases">
        <title>The Reconstruction of 2,631 Draft Metagenome-Assembled Genomes from the Global Oceans.</title>
        <authorList>
            <person name="Tully B.J."/>
            <person name="Graham E.D."/>
            <person name="Heidelberg J.F."/>
        </authorList>
    </citation>
    <scope>NUCLEOTIDE SEQUENCE [LARGE SCALE GENOMIC DNA]</scope>
</reference>
<evidence type="ECO:0000313" key="3">
    <source>
        <dbReference type="Proteomes" id="UP000226712"/>
    </source>
</evidence>
<name>A0A2D6LPV7_9ARCH</name>
<organism evidence="2 3">
    <name type="scientific">Candidatus Iainarchaeum sp</name>
    <dbReference type="NCBI Taxonomy" id="3101447"/>
    <lineage>
        <taxon>Archaea</taxon>
        <taxon>Candidatus Iainarchaeota</taxon>
        <taxon>Candidatus Iainarchaeia</taxon>
        <taxon>Candidatus Iainarchaeales</taxon>
        <taxon>Candidatus Iainarchaeaceae</taxon>
        <taxon>Candidatus Iainarchaeum</taxon>
    </lineage>
</organism>
<comment type="caution">
    <text evidence="2">The sequence shown here is derived from an EMBL/GenBank/DDBJ whole genome shotgun (WGS) entry which is preliminary data.</text>
</comment>
<accession>A0A2D6LPV7</accession>
<proteinExistence type="predicted"/>
<evidence type="ECO:0000313" key="2">
    <source>
        <dbReference type="EMBL" id="MAG18202.1"/>
    </source>
</evidence>
<dbReference type="AlphaFoldDB" id="A0A2D6LPV7"/>